<proteinExistence type="predicted"/>
<dbReference type="InterPro" id="IPR021913">
    <property type="entry name" value="DUF3526"/>
</dbReference>
<dbReference type="EMBL" id="AAWS01000019">
    <property type="protein sequence ID" value="EAY28012.1"/>
    <property type="molecule type" value="Genomic_DNA"/>
</dbReference>
<protein>
    <submittedName>
        <fullName evidence="2">Membrane protein, putative</fullName>
    </submittedName>
</protein>
<dbReference type="Proteomes" id="UP000004095">
    <property type="component" value="Unassembled WGS sequence"/>
</dbReference>
<dbReference type="PANTHER" id="PTHR43471">
    <property type="entry name" value="ABC TRANSPORTER PERMEASE"/>
    <property type="match status" value="1"/>
</dbReference>
<feature type="transmembrane region" description="Helical" evidence="1">
    <location>
        <begin position="49"/>
        <end position="70"/>
    </location>
</feature>
<keyword evidence="1" id="KW-0472">Membrane</keyword>
<reference evidence="2 3" key="1">
    <citation type="submission" date="2007-01" db="EMBL/GenBank/DDBJ databases">
        <authorList>
            <person name="Haygood M."/>
            <person name="Podell S."/>
            <person name="Anderson C."/>
            <person name="Hopkinson B."/>
            <person name="Roe K."/>
            <person name="Barbeau K."/>
            <person name="Gaasterland T."/>
            <person name="Ferriera S."/>
            <person name="Johnson J."/>
            <person name="Kravitz S."/>
            <person name="Beeson K."/>
            <person name="Sutton G."/>
            <person name="Rogers Y.-H."/>
            <person name="Friedman R."/>
            <person name="Frazier M."/>
            <person name="Venter J.C."/>
        </authorList>
    </citation>
    <scope>NUCLEOTIDE SEQUENCE [LARGE SCALE GENOMIC DNA]</scope>
    <source>
        <strain evidence="2 3">ATCC 23134</strain>
    </source>
</reference>
<keyword evidence="3" id="KW-1185">Reference proteome</keyword>
<keyword evidence="1" id="KW-0812">Transmembrane</keyword>
<dbReference type="Pfam" id="PF12040">
    <property type="entry name" value="DUF3526"/>
    <property type="match status" value="1"/>
</dbReference>
<name>A1ZNX3_MICM2</name>
<dbReference type="PANTHER" id="PTHR43471:SF1">
    <property type="entry name" value="ABC TRANSPORTER PERMEASE PROTEIN NOSY-RELATED"/>
    <property type="match status" value="1"/>
</dbReference>
<dbReference type="AlphaFoldDB" id="A1ZNX3"/>
<feature type="transmembrane region" description="Helical" evidence="1">
    <location>
        <begin position="208"/>
        <end position="228"/>
    </location>
</feature>
<feature type="transmembrane region" description="Helical" evidence="1">
    <location>
        <begin position="271"/>
        <end position="290"/>
    </location>
</feature>
<keyword evidence="1" id="KW-1133">Transmembrane helix</keyword>
<sequence length="500" mass="57414">MFQDQQLLCLGHFCEKDWRKASFANHEKLPKTMIWKIAKKEVREITRSGQFTISLGIVLLLMMVATLLSYRHYQQTNKQYEGARVSERSIWENQDNKNPHSAAHYGTYAFKPKYPLSLIDPGVDRYLGISVYLEAHKRNEAQFMAAADQTGLSRFGSITPDFVLLFLIPLFIILIGHNVVSKEHEKGTLRLVKSQGVSMRSLVAGKWLGMYALILGITGFTFLMLTIFLSQTNVLTGLDWGTFGLVFFTYLIYYAIFNSIVLIGSIHIKHASLSLVSLLAIWMITCLALPKASTTITDLLHPYPTQQQFTAAIEKDKAQGLDGHTPWSAAAKKLEKETLKAYKVSKLEDLPFNYDGYRMQKGEEHEAKVYFEHYKALRRTYQQQKKVYNRLSVLSPYLPVRFLSMSLAHTDYGTHWHFLDAAEKYRLQLQKTLNGDFAKNSAYGNWAYKADKSLWAKIPRFSYSPPKLGQIIRKNTWSIISLFFWFILSMAGFLWSAKKI</sequence>
<dbReference type="eggNOG" id="COG1277">
    <property type="taxonomic scope" value="Bacteria"/>
</dbReference>
<evidence type="ECO:0000313" key="2">
    <source>
        <dbReference type="EMBL" id="EAY28012.1"/>
    </source>
</evidence>
<organism evidence="2 3">
    <name type="scientific">Microscilla marina ATCC 23134</name>
    <dbReference type="NCBI Taxonomy" id="313606"/>
    <lineage>
        <taxon>Bacteria</taxon>
        <taxon>Pseudomonadati</taxon>
        <taxon>Bacteroidota</taxon>
        <taxon>Cytophagia</taxon>
        <taxon>Cytophagales</taxon>
        <taxon>Microscillaceae</taxon>
        <taxon>Microscilla</taxon>
    </lineage>
</organism>
<dbReference type="RefSeq" id="WP_002698700.1">
    <property type="nucleotide sequence ID" value="NZ_AAWS01000019.1"/>
</dbReference>
<gene>
    <name evidence="2" type="ORF">M23134_02681</name>
</gene>
<feature type="transmembrane region" description="Helical" evidence="1">
    <location>
        <begin position="240"/>
        <end position="264"/>
    </location>
</feature>
<evidence type="ECO:0000313" key="3">
    <source>
        <dbReference type="Proteomes" id="UP000004095"/>
    </source>
</evidence>
<comment type="caution">
    <text evidence="2">The sequence shown here is derived from an EMBL/GenBank/DDBJ whole genome shotgun (WGS) entry which is preliminary data.</text>
</comment>
<feature type="transmembrane region" description="Helical" evidence="1">
    <location>
        <begin position="162"/>
        <end position="180"/>
    </location>
</feature>
<feature type="transmembrane region" description="Helical" evidence="1">
    <location>
        <begin position="477"/>
        <end position="497"/>
    </location>
</feature>
<evidence type="ECO:0000256" key="1">
    <source>
        <dbReference type="SAM" id="Phobius"/>
    </source>
</evidence>
<accession>A1ZNX3</accession>